<dbReference type="SUPFAM" id="SSF81383">
    <property type="entry name" value="F-box domain"/>
    <property type="match status" value="1"/>
</dbReference>
<dbReference type="Proteomes" id="UP001465755">
    <property type="component" value="Unassembled WGS sequence"/>
</dbReference>
<comment type="caution">
    <text evidence="1">The sequence shown here is derived from an EMBL/GenBank/DDBJ whole genome shotgun (WGS) entry which is preliminary data.</text>
</comment>
<name>A0AAW1NPS8_9CHLO</name>
<dbReference type="InterPro" id="IPR036047">
    <property type="entry name" value="F-box-like_dom_sf"/>
</dbReference>
<protein>
    <recommendedName>
        <fullName evidence="3">F-box domain-containing protein</fullName>
    </recommendedName>
</protein>
<gene>
    <name evidence="1" type="ORF">WJX73_009143</name>
</gene>
<evidence type="ECO:0000313" key="1">
    <source>
        <dbReference type="EMBL" id="KAK9789566.1"/>
    </source>
</evidence>
<accession>A0AAW1NPS8</accession>
<sequence>MSDLQQQTTRPGRAVEGYLTSYRLQEIVAWHILPRLTLHDLARLACTCKVLRGTVNQQDQAWQAAATAQLPTPLHSQLLESNRGWVQRVMHRRSRALTQFRARGQVLDRTVFRLGMEDAARARPQLAFSYDGRLLAYCTSAHLGVLNVDSEEQVWDWLLKDLLAEVGLDLSPVPAFNIAWAFEPDYLTIFLHGQAQTAGSECHFLSLNATSGEASYGSGFQLDLSHGPTP</sequence>
<dbReference type="AlphaFoldDB" id="A0AAW1NPS8"/>
<proteinExistence type="predicted"/>
<organism evidence="1 2">
    <name type="scientific">Symbiochloris irregularis</name>
    <dbReference type="NCBI Taxonomy" id="706552"/>
    <lineage>
        <taxon>Eukaryota</taxon>
        <taxon>Viridiplantae</taxon>
        <taxon>Chlorophyta</taxon>
        <taxon>core chlorophytes</taxon>
        <taxon>Trebouxiophyceae</taxon>
        <taxon>Trebouxiales</taxon>
        <taxon>Trebouxiaceae</taxon>
        <taxon>Symbiochloris</taxon>
    </lineage>
</organism>
<dbReference type="EMBL" id="JALJOQ010000206">
    <property type="protein sequence ID" value="KAK9789566.1"/>
    <property type="molecule type" value="Genomic_DNA"/>
</dbReference>
<evidence type="ECO:0000313" key="2">
    <source>
        <dbReference type="Proteomes" id="UP001465755"/>
    </source>
</evidence>
<keyword evidence="2" id="KW-1185">Reference proteome</keyword>
<reference evidence="1 2" key="1">
    <citation type="journal article" date="2024" name="Nat. Commun.">
        <title>Phylogenomics reveals the evolutionary origins of lichenization in chlorophyte algae.</title>
        <authorList>
            <person name="Puginier C."/>
            <person name="Libourel C."/>
            <person name="Otte J."/>
            <person name="Skaloud P."/>
            <person name="Haon M."/>
            <person name="Grisel S."/>
            <person name="Petersen M."/>
            <person name="Berrin J.G."/>
            <person name="Delaux P.M."/>
            <person name="Dal Grande F."/>
            <person name="Keller J."/>
        </authorList>
    </citation>
    <scope>NUCLEOTIDE SEQUENCE [LARGE SCALE GENOMIC DNA]</scope>
    <source>
        <strain evidence="1 2">SAG 2036</strain>
    </source>
</reference>
<evidence type="ECO:0008006" key="3">
    <source>
        <dbReference type="Google" id="ProtNLM"/>
    </source>
</evidence>